<dbReference type="Proteomes" id="UP000562929">
    <property type="component" value="Unassembled WGS sequence"/>
</dbReference>
<feature type="transmembrane region" description="Helical" evidence="2">
    <location>
        <begin position="249"/>
        <end position="271"/>
    </location>
</feature>
<dbReference type="GO" id="GO:0005576">
    <property type="term" value="C:extracellular region"/>
    <property type="evidence" value="ECO:0007669"/>
    <property type="project" value="TreeGrafter"/>
</dbReference>
<proteinExistence type="predicted"/>
<feature type="compositionally biased region" description="Low complexity" evidence="1">
    <location>
        <begin position="185"/>
        <end position="219"/>
    </location>
</feature>
<reference evidence="4 5" key="1">
    <citation type="journal article" date="2020" name="G3 (Bethesda)">
        <title>Genetic Underpinnings of Host Manipulation by Ophiocordyceps as Revealed by Comparative Transcriptomics.</title>
        <authorList>
            <person name="Will I."/>
            <person name="Das B."/>
            <person name="Trinh T."/>
            <person name="Brachmann A."/>
            <person name="Ohm R.A."/>
            <person name="de Bekker C."/>
        </authorList>
    </citation>
    <scope>NUCLEOTIDE SEQUENCE [LARGE SCALE GENOMIC DNA]</scope>
    <source>
        <strain evidence="4 5">EC05</strain>
    </source>
</reference>
<name>A0A8H4VDW0_9HYPO</name>
<dbReference type="EMBL" id="JAACLJ010000003">
    <property type="protein sequence ID" value="KAF4589095.1"/>
    <property type="molecule type" value="Genomic_DNA"/>
</dbReference>
<protein>
    <submittedName>
        <fullName evidence="4">Cell wall protein</fullName>
    </submittedName>
</protein>
<accession>A0A8H4VDW0</accession>
<evidence type="ECO:0000256" key="3">
    <source>
        <dbReference type="SAM" id="SignalP"/>
    </source>
</evidence>
<feature type="chain" id="PRO_5034723668" evidence="3">
    <location>
        <begin position="18"/>
        <end position="272"/>
    </location>
</feature>
<dbReference type="Pfam" id="PF12296">
    <property type="entry name" value="HsbA"/>
    <property type="match status" value="1"/>
</dbReference>
<comment type="caution">
    <text evidence="4">The sequence shown here is derived from an EMBL/GenBank/DDBJ whole genome shotgun (WGS) entry which is preliminary data.</text>
</comment>
<keyword evidence="2" id="KW-0812">Transmembrane</keyword>
<dbReference type="PANTHER" id="PTHR38123:SF6">
    <property type="entry name" value="CELL WALL SERINE-THREONINE-RICH GALACTOMANNOPROTEIN MP1 (AFU_ORTHOLOGUE AFUA_4G03240)"/>
    <property type="match status" value="1"/>
</dbReference>
<evidence type="ECO:0000256" key="2">
    <source>
        <dbReference type="SAM" id="Phobius"/>
    </source>
</evidence>
<dbReference type="OrthoDB" id="2422134at2759"/>
<keyword evidence="5" id="KW-1185">Reference proteome</keyword>
<feature type="region of interest" description="Disordered" evidence="1">
    <location>
        <begin position="161"/>
        <end position="247"/>
    </location>
</feature>
<dbReference type="PANTHER" id="PTHR38123">
    <property type="entry name" value="CELL WALL SERINE-THREONINE-RICH GALACTOMANNOPROTEIN MP1 (AFU_ORTHOLOGUE AFUA_4G03240)"/>
    <property type="match status" value="1"/>
</dbReference>
<dbReference type="InterPro" id="IPR021054">
    <property type="entry name" value="Cell_wall_mannoprotein_1"/>
</dbReference>
<feature type="signal peptide" evidence="3">
    <location>
        <begin position="1"/>
        <end position="17"/>
    </location>
</feature>
<dbReference type="Gene3D" id="1.20.1280.140">
    <property type="match status" value="1"/>
</dbReference>
<evidence type="ECO:0000313" key="4">
    <source>
        <dbReference type="EMBL" id="KAF4589095.1"/>
    </source>
</evidence>
<sequence length="272" mass="27248">MKCNVVVLTCLATSAMASIEDIKQAIGNCGKGIEALGSALKSYSGNVQPVKDAADSLIATLKESEGKAAASEKLDLSGALGLQEPVQALQASGKQLVSDLKTRKPMIEKSGNCKLVREEINAINAGSLALMKAIVEKVPEDAQPIAQKLAAPLKKSLEEAASEFSEQNCKDSGSPAKKSSEPAVSSEPATSSAMASSSAPAYSSPASASSEHSAPASSAYTVPAGASTTPYQPTGTGHPTGAPSSQPPMVTAGAALVAPAGVLAMAAAALIL</sequence>
<keyword evidence="2" id="KW-0472">Membrane</keyword>
<feature type="compositionally biased region" description="Polar residues" evidence="1">
    <location>
        <begin position="226"/>
        <end position="247"/>
    </location>
</feature>
<dbReference type="AlphaFoldDB" id="A0A8H4VDW0"/>
<evidence type="ECO:0000256" key="1">
    <source>
        <dbReference type="SAM" id="MobiDB-lite"/>
    </source>
</evidence>
<evidence type="ECO:0000313" key="5">
    <source>
        <dbReference type="Proteomes" id="UP000562929"/>
    </source>
</evidence>
<gene>
    <name evidence="4" type="ORF">GQ602_002984</name>
</gene>
<keyword evidence="2" id="KW-1133">Transmembrane helix</keyword>
<keyword evidence="3" id="KW-0732">Signal</keyword>
<organism evidence="4 5">
    <name type="scientific">Ophiocordyceps camponoti-floridani</name>
    <dbReference type="NCBI Taxonomy" id="2030778"/>
    <lineage>
        <taxon>Eukaryota</taxon>
        <taxon>Fungi</taxon>
        <taxon>Dikarya</taxon>
        <taxon>Ascomycota</taxon>
        <taxon>Pezizomycotina</taxon>
        <taxon>Sordariomycetes</taxon>
        <taxon>Hypocreomycetidae</taxon>
        <taxon>Hypocreales</taxon>
        <taxon>Ophiocordycipitaceae</taxon>
        <taxon>Ophiocordyceps</taxon>
    </lineage>
</organism>